<gene>
    <name evidence="1" type="ORF">CR513_21797</name>
</gene>
<accession>A0A371GYS8</accession>
<keyword evidence="2" id="KW-1185">Reference proteome</keyword>
<evidence type="ECO:0000313" key="2">
    <source>
        <dbReference type="Proteomes" id="UP000257109"/>
    </source>
</evidence>
<evidence type="ECO:0000313" key="1">
    <source>
        <dbReference type="EMBL" id="RDX95649.1"/>
    </source>
</evidence>
<dbReference type="Proteomes" id="UP000257109">
    <property type="component" value="Unassembled WGS sequence"/>
</dbReference>
<dbReference type="AlphaFoldDB" id="A0A371GYS8"/>
<sequence length="106" mass="12693">MDSSVIPHRRNGVLLEDNKPGSRYRIWGSHEDNLPEHRNINKVKGMKNARLWSPKIPSRKRSRVMYKKITPMKRFQKQLLRMWKNYGNPDESEVLLFNNFELKDVT</sequence>
<organism evidence="1 2">
    <name type="scientific">Mucuna pruriens</name>
    <name type="common">Velvet bean</name>
    <name type="synonym">Dolichos pruriens</name>
    <dbReference type="NCBI Taxonomy" id="157652"/>
    <lineage>
        <taxon>Eukaryota</taxon>
        <taxon>Viridiplantae</taxon>
        <taxon>Streptophyta</taxon>
        <taxon>Embryophyta</taxon>
        <taxon>Tracheophyta</taxon>
        <taxon>Spermatophyta</taxon>
        <taxon>Magnoliopsida</taxon>
        <taxon>eudicotyledons</taxon>
        <taxon>Gunneridae</taxon>
        <taxon>Pentapetalae</taxon>
        <taxon>rosids</taxon>
        <taxon>fabids</taxon>
        <taxon>Fabales</taxon>
        <taxon>Fabaceae</taxon>
        <taxon>Papilionoideae</taxon>
        <taxon>50 kb inversion clade</taxon>
        <taxon>NPAAA clade</taxon>
        <taxon>indigoferoid/millettioid clade</taxon>
        <taxon>Phaseoleae</taxon>
        <taxon>Mucuna</taxon>
    </lineage>
</organism>
<proteinExistence type="predicted"/>
<feature type="non-terminal residue" evidence="1">
    <location>
        <position position="1"/>
    </location>
</feature>
<comment type="caution">
    <text evidence="1">The sequence shown here is derived from an EMBL/GenBank/DDBJ whole genome shotgun (WGS) entry which is preliminary data.</text>
</comment>
<protein>
    <submittedName>
        <fullName evidence="1">Uncharacterized protein</fullName>
    </submittedName>
</protein>
<dbReference type="OrthoDB" id="515401at2759"/>
<name>A0A371GYS8_MUCPR</name>
<dbReference type="EMBL" id="QJKJ01004080">
    <property type="protein sequence ID" value="RDX95649.1"/>
    <property type="molecule type" value="Genomic_DNA"/>
</dbReference>
<reference evidence="1" key="1">
    <citation type="submission" date="2018-05" db="EMBL/GenBank/DDBJ databases">
        <title>Draft genome of Mucuna pruriens seed.</title>
        <authorList>
            <person name="Nnadi N.E."/>
            <person name="Vos R."/>
            <person name="Hasami M.H."/>
            <person name="Devisetty U.K."/>
            <person name="Aguiy J.C."/>
        </authorList>
    </citation>
    <scope>NUCLEOTIDE SEQUENCE [LARGE SCALE GENOMIC DNA]</scope>
    <source>
        <strain evidence="1">JCA_2017</strain>
    </source>
</reference>